<sequence>MSCSKRRAWLFVPPQYTTTANAREAIHSHLPLETGALVRALPEEKEEKNSLLFADDELFGGCGYHGAALGVDAIDVADTLLAQLLLLLVMLLTLGLDCSMSALGSAWNDDTSSYRAGHTAIVIKHTMK</sequence>
<dbReference type="Proteomes" id="UP000729402">
    <property type="component" value="Unassembled WGS sequence"/>
</dbReference>
<accession>A0A8J5RT75</accession>
<protein>
    <submittedName>
        <fullName evidence="2">Uncharacterized protein</fullName>
    </submittedName>
</protein>
<keyword evidence="1" id="KW-1133">Transmembrane helix</keyword>
<proteinExistence type="predicted"/>
<dbReference type="EMBL" id="JAAALK010000288">
    <property type="protein sequence ID" value="KAG8052979.1"/>
    <property type="molecule type" value="Genomic_DNA"/>
</dbReference>
<keyword evidence="1" id="KW-0812">Transmembrane</keyword>
<reference evidence="2" key="1">
    <citation type="journal article" date="2021" name="bioRxiv">
        <title>Whole Genome Assembly and Annotation of Northern Wild Rice, Zizania palustris L., Supports a Whole Genome Duplication in the Zizania Genus.</title>
        <authorList>
            <person name="Haas M."/>
            <person name="Kono T."/>
            <person name="Macchietto M."/>
            <person name="Millas R."/>
            <person name="McGilp L."/>
            <person name="Shao M."/>
            <person name="Duquette J."/>
            <person name="Hirsch C.N."/>
            <person name="Kimball J."/>
        </authorList>
    </citation>
    <scope>NUCLEOTIDE SEQUENCE</scope>
    <source>
        <tissue evidence="2">Fresh leaf tissue</tissue>
    </source>
</reference>
<feature type="transmembrane region" description="Helical" evidence="1">
    <location>
        <begin position="84"/>
        <end position="107"/>
    </location>
</feature>
<reference evidence="2" key="2">
    <citation type="submission" date="2021-02" db="EMBL/GenBank/DDBJ databases">
        <authorList>
            <person name="Kimball J.A."/>
            <person name="Haas M.W."/>
            <person name="Macchietto M."/>
            <person name="Kono T."/>
            <person name="Duquette J."/>
            <person name="Shao M."/>
        </authorList>
    </citation>
    <scope>NUCLEOTIDE SEQUENCE</scope>
    <source>
        <tissue evidence="2">Fresh leaf tissue</tissue>
    </source>
</reference>
<name>A0A8J5RT75_ZIZPA</name>
<keyword evidence="3" id="KW-1185">Reference proteome</keyword>
<evidence type="ECO:0000313" key="3">
    <source>
        <dbReference type="Proteomes" id="UP000729402"/>
    </source>
</evidence>
<comment type="caution">
    <text evidence="2">The sequence shown here is derived from an EMBL/GenBank/DDBJ whole genome shotgun (WGS) entry which is preliminary data.</text>
</comment>
<gene>
    <name evidence="2" type="ORF">GUJ93_ZPchr0001g31273</name>
</gene>
<evidence type="ECO:0000256" key="1">
    <source>
        <dbReference type="SAM" id="Phobius"/>
    </source>
</evidence>
<keyword evidence="1" id="KW-0472">Membrane</keyword>
<organism evidence="2 3">
    <name type="scientific">Zizania palustris</name>
    <name type="common">Northern wild rice</name>
    <dbReference type="NCBI Taxonomy" id="103762"/>
    <lineage>
        <taxon>Eukaryota</taxon>
        <taxon>Viridiplantae</taxon>
        <taxon>Streptophyta</taxon>
        <taxon>Embryophyta</taxon>
        <taxon>Tracheophyta</taxon>
        <taxon>Spermatophyta</taxon>
        <taxon>Magnoliopsida</taxon>
        <taxon>Liliopsida</taxon>
        <taxon>Poales</taxon>
        <taxon>Poaceae</taxon>
        <taxon>BOP clade</taxon>
        <taxon>Oryzoideae</taxon>
        <taxon>Oryzeae</taxon>
        <taxon>Zizaniinae</taxon>
        <taxon>Zizania</taxon>
    </lineage>
</organism>
<evidence type="ECO:0000313" key="2">
    <source>
        <dbReference type="EMBL" id="KAG8052979.1"/>
    </source>
</evidence>
<dbReference type="AlphaFoldDB" id="A0A8J5RT75"/>